<evidence type="ECO:0000313" key="3">
    <source>
        <dbReference type="Proteomes" id="UP001314170"/>
    </source>
</evidence>
<dbReference type="EMBL" id="CAWUPB010000131">
    <property type="protein sequence ID" value="CAK7323753.1"/>
    <property type="molecule type" value="Genomic_DNA"/>
</dbReference>
<protein>
    <submittedName>
        <fullName evidence="2">Uncharacterized protein</fullName>
    </submittedName>
</protein>
<comment type="caution">
    <text evidence="2">The sequence shown here is derived from an EMBL/GenBank/DDBJ whole genome shotgun (WGS) entry which is preliminary data.</text>
</comment>
<sequence length="53" mass="5799">MALDRQAQFLEHPGQGHDPARAWTGHRAVVDDDTSNRSSSGSPISSLAPRRCR</sequence>
<accession>A0AAV1QRW5</accession>
<evidence type="ECO:0000313" key="2">
    <source>
        <dbReference type="EMBL" id="CAK7323753.1"/>
    </source>
</evidence>
<organism evidence="2 3">
    <name type="scientific">Dovyalis caffra</name>
    <dbReference type="NCBI Taxonomy" id="77055"/>
    <lineage>
        <taxon>Eukaryota</taxon>
        <taxon>Viridiplantae</taxon>
        <taxon>Streptophyta</taxon>
        <taxon>Embryophyta</taxon>
        <taxon>Tracheophyta</taxon>
        <taxon>Spermatophyta</taxon>
        <taxon>Magnoliopsida</taxon>
        <taxon>eudicotyledons</taxon>
        <taxon>Gunneridae</taxon>
        <taxon>Pentapetalae</taxon>
        <taxon>rosids</taxon>
        <taxon>fabids</taxon>
        <taxon>Malpighiales</taxon>
        <taxon>Salicaceae</taxon>
        <taxon>Flacourtieae</taxon>
        <taxon>Dovyalis</taxon>
    </lineage>
</organism>
<keyword evidence="3" id="KW-1185">Reference proteome</keyword>
<dbReference type="Proteomes" id="UP001314170">
    <property type="component" value="Unassembled WGS sequence"/>
</dbReference>
<reference evidence="2 3" key="1">
    <citation type="submission" date="2024-01" db="EMBL/GenBank/DDBJ databases">
        <authorList>
            <person name="Waweru B."/>
        </authorList>
    </citation>
    <scope>NUCLEOTIDE SEQUENCE [LARGE SCALE GENOMIC DNA]</scope>
</reference>
<feature type="region of interest" description="Disordered" evidence="1">
    <location>
        <begin position="1"/>
        <end position="53"/>
    </location>
</feature>
<dbReference type="AlphaFoldDB" id="A0AAV1QRW5"/>
<evidence type="ECO:0000256" key="1">
    <source>
        <dbReference type="SAM" id="MobiDB-lite"/>
    </source>
</evidence>
<name>A0AAV1QRW5_9ROSI</name>
<gene>
    <name evidence="2" type="ORF">DCAF_LOCUS1383</name>
</gene>
<proteinExistence type="predicted"/>
<feature type="compositionally biased region" description="Low complexity" evidence="1">
    <location>
        <begin position="36"/>
        <end position="46"/>
    </location>
</feature>